<dbReference type="Gene3D" id="1.20.1640.10">
    <property type="entry name" value="Multidrug efflux transporter AcrB transmembrane domain"/>
    <property type="match status" value="2"/>
</dbReference>
<evidence type="ECO:0000256" key="1">
    <source>
        <dbReference type="ARBA" id="ARBA00004429"/>
    </source>
</evidence>
<dbReference type="FunFam" id="1.20.1640.10:FF:000001">
    <property type="entry name" value="Efflux pump membrane transporter"/>
    <property type="match status" value="1"/>
</dbReference>
<proteinExistence type="predicted"/>
<dbReference type="PANTHER" id="PTHR32063:SF14">
    <property type="entry name" value="BLL4319 PROTEIN"/>
    <property type="match status" value="1"/>
</dbReference>
<dbReference type="Gene3D" id="3.30.2090.10">
    <property type="entry name" value="Multidrug efflux transporter AcrB TolC docking domain, DN and DC subdomains"/>
    <property type="match status" value="2"/>
</dbReference>
<sequence>MILSDVSVDRPVFATVISLLLITFGVMSFIDLPLRQYPDVNPPVISIRTNYPGASAQVVETKVTQMIEDRISGVEGIKTITSTSTDGRSSITIQFAITRDLDEAASDIRQRVSTVLNNLPEEADPPEVTKDDENDDPIMWLNLRSTTMDKLKLADYAQRYIVDRLSSIDGVARIRMSTSTYAMRLWLDREKMAARGITSNDIETALRRENVELPAGRLESSEREFTVRMSREYERPEDFSNLVIKQSEDGHLTRIGDVARVELGAEDYRSEMHSNGDYMIGLGIVKQSKGNTLDVALAVKAERERINETLPAGTEIGLSYDSSRFIEEAIHEVYKTFAIAMLLVVLVIYLFLGSARAMLIPAVTVPVSITASFIFLALAGFSVNLLTLLALVLSIGLVVDDAILVLENIYRRVENGEPPLLAAYHGAREVGFAVIATTLVLIAVFVPIVFIKGETGRMFTEFSLAMAAAVGFSSIVALSLSPMLCSKLLKKKDKENAFHSGVNSSFRKLENGYKALLEWLLKRYWIVLAAMAGVLVLAVVLFRGLPSEFMPLEDQGVIYVIAKGPEGSSYDTMHDKMFTVEKDLLKYLETGEAFNVIVRVPGFGSRGVNSGIAIMRLVEWDERERSAQEIRNELQGRLFQHIDLRLFATMPTGIRRGSGNPVQFVLQGTDYEELARWRDIMLDEIANYPGIANVDSDYKETKPQILVDINRDRAADLGVSVSTIGRTLETMMGAREVTTFVSGGEEYPVILEGEKGATQTPDDMSNIYVRSDRTGNLIPISNLVSLHEVGSAADLKRFNRLRSITISGSVNPGYTLGEVLEYLETTARTHLPATAGIDYDGESRDFMEAGQSVYLVFGMALVVVFLVLAAQFESFRHPFIILLTVPFAVTGAFIGLKLTGQSLNIYSQIGIIMLVGLAAKNGILIVEFANQLRDKGEEFMEALIEASRKRLRPIVMTSITTVMGSVALVLGTGAGAETRFVIGVVVISGVLIATFFTLFVVPVAYMLLAQGTRSPNAIRDLRLKIEARIREGVAGHK</sequence>
<reference evidence="10" key="1">
    <citation type="submission" date="2019-06" db="EMBL/GenBank/DDBJ databases">
        <title>The complete genome of Emcibacter congregatus ZYLT.</title>
        <authorList>
            <person name="Zhao Z."/>
        </authorList>
    </citation>
    <scope>NUCLEOTIDE SEQUENCE [LARGE SCALE GENOMIC DNA]</scope>
    <source>
        <strain evidence="10">MCCC 1A06723</strain>
    </source>
</reference>
<evidence type="ECO:0000256" key="3">
    <source>
        <dbReference type="ARBA" id="ARBA00022475"/>
    </source>
</evidence>
<feature type="transmembrane region" description="Helical" evidence="8">
    <location>
        <begin position="879"/>
        <end position="899"/>
    </location>
</feature>
<keyword evidence="5 8" id="KW-0812">Transmembrane</keyword>
<keyword evidence="4" id="KW-0997">Cell inner membrane</keyword>
<feature type="transmembrane region" description="Helical" evidence="8">
    <location>
        <begin position="12"/>
        <end position="30"/>
    </location>
</feature>
<dbReference type="Gene3D" id="3.30.70.1440">
    <property type="entry name" value="Multidrug efflux transporter AcrB pore domain"/>
    <property type="match status" value="1"/>
</dbReference>
<protein>
    <submittedName>
        <fullName evidence="9">Efflux RND transporter permease subunit</fullName>
    </submittedName>
</protein>
<dbReference type="SUPFAM" id="SSF82714">
    <property type="entry name" value="Multidrug efflux transporter AcrB TolC docking domain, DN and DC subdomains"/>
    <property type="match status" value="2"/>
</dbReference>
<dbReference type="Gene3D" id="3.30.70.1430">
    <property type="entry name" value="Multidrug efflux transporter AcrB pore domain"/>
    <property type="match status" value="2"/>
</dbReference>
<evidence type="ECO:0000256" key="4">
    <source>
        <dbReference type="ARBA" id="ARBA00022519"/>
    </source>
</evidence>
<keyword evidence="2" id="KW-0813">Transport</keyword>
<feature type="transmembrane region" description="Helical" evidence="8">
    <location>
        <begin position="462"/>
        <end position="485"/>
    </location>
</feature>
<dbReference type="SUPFAM" id="SSF82693">
    <property type="entry name" value="Multidrug efflux transporter AcrB pore domain, PN1, PN2, PC1 and PC2 subdomains"/>
    <property type="match status" value="3"/>
</dbReference>
<dbReference type="PANTHER" id="PTHR32063">
    <property type="match status" value="1"/>
</dbReference>
<keyword evidence="7 8" id="KW-0472">Membrane</keyword>
<evidence type="ECO:0000256" key="6">
    <source>
        <dbReference type="ARBA" id="ARBA00022989"/>
    </source>
</evidence>
<dbReference type="Pfam" id="PF00873">
    <property type="entry name" value="ACR_tran"/>
    <property type="match status" value="1"/>
</dbReference>
<evidence type="ECO:0000256" key="2">
    <source>
        <dbReference type="ARBA" id="ARBA00022448"/>
    </source>
</evidence>
<dbReference type="InterPro" id="IPR027463">
    <property type="entry name" value="AcrB_DN_DC_subdom"/>
</dbReference>
<feature type="transmembrane region" description="Helical" evidence="8">
    <location>
        <begin position="951"/>
        <end position="974"/>
    </location>
</feature>
<name>A0A501PC68_9PROT</name>
<feature type="transmembrane region" description="Helical" evidence="8">
    <location>
        <begin position="853"/>
        <end position="872"/>
    </location>
</feature>
<evidence type="ECO:0000256" key="8">
    <source>
        <dbReference type="SAM" id="Phobius"/>
    </source>
</evidence>
<feature type="transmembrane region" description="Helical" evidence="8">
    <location>
        <begin position="333"/>
        <end position="352"/>
    </location>
</feature>
<keyword evidence="6 8" id="KW-1133">Transmembrane helix</keyword>
<evidence type="ECO:0000313" key="10">
    <source>
        <dbReference type="Proteomes" id="UP000319148"/>
    </source>
</evidence>
<dbReference type="RefSeq" id="WP_139942104.1">
    <property type="nucleotide sequence ID" value="NZ_JBHSYP010000005.1"/>
</dbReference>
<gene>
    <name evidence="9" type="ORF">FIV46_16935</name>
</gene>
<feature type="transmembrane region" description="Helical" evidence="8">
    <location>
        <begin position="980"/>
        <end position="1008"/>
    </location>
</feature>
<evidence type="ECO:0000313" key="9">
    <source>
        <dbReference type="EMBL" id="TPD57788.1"/>
    </source>
</evidence>
<feature type="transmembrane region" description="Helical" evidence="8">
    <location>
        <begin position="524"/>
        <end position="545"/>
    </location>
</feature>
<comment type="subcellular location">
    <subcellularLocation>
        <location evidence="1">Cell inner membrane</location>
        <topology evidence="1">Multi-pass membrane protein</topology>
    </subcellularLocation>
</comment>
<dbReference type="PRINTS" id="PR00702">
    <property type="entry name" value="ACRIFLAVINRP"/>
</dbReference>
<dbReference type="EMBL" id="VFIY01000018">
    <property type="protein sequence ID" value="TPD57788.1"/>
    <property type="molecule type" value="Genomic_DNA"/>
</dbReference>
<dbReference type="InterPro" id="IPR001036">
    <property type="entry name" value="Acrflvin-R"/>
</dbReference>
<evidence type="ECO:0000256" key="5">
    <source>
        <dbReference type="ARBA" id="ARBA00022692"/>
    </source>
</evidence>
<feature type="transmembrane region" description="Helical" evidence="8">
    <location>
        <begin position="385"/>
        <end position="409"/>
    </location>
</feature>
<evidence type="ECO:0000256" key="7">
    <source>
        <dbReference type="ARBA" id="ARBA00023136"/>
    </source>
</evidence>
<comment type="caution">
    <text evidence="9">The sequence shown here is derived from an EMBL/GenBank/DDBJ whole genome shotgun (WGS) entry which is preliminary data.</text>
</comment>
<dbReference type="Gene3D" id="3.30.70.1320">
    <property type="entry name" value="Multidrug efflux transporter AcrB pore domain like"/>
    <property type="match status" value="1"/>
</dbReference>
<dbReference type="Proteomes" id="UP000319148">
    <property type="component" value="Unassembled WGS sequence"/>
</dbReference>
<organism evidence="9 10">
    <name type="scientific">Emcibacter nanhaiensis</name>
    <dbReference type="NCBI Taxonomy" id="1505037"/>
    <lineage>
        <taxon>Bacteria</taxon>
        <taxon>Pseudomonadati</taxon>
        <taxon>Pseudomonadota</taxon>
        <taxon>Alphaproteobacteria</taxon>
        <taxon>Emcibacterales</taxon>
        <taxon>Emcibacteraceae</taxon>
        <taxon>Emcibacter</taxon>
    </lineage>
</organism>
<keyword evidence="10" id="KW-1185">Reference proteome</keyword>
<feature type="transmembrane region" description="Helical" evidence="8">
    <location>
        <begin position="359"/>
        <end position="379"/>
    </location>
</feature>
<dbReference type="FunFam" id="3.30.70.1430:FF:000001">
    <property type="entry name" value="Efflux pump membrane transporter"/>
    <property type="match status" value="1"/>
</dbReference>
<dbReference type="OrthoDB" id="9807350at2"/>
<accession>A0A501PC68</accession>
<keyword evidence="3" id="KW-1003">Cell membrane</keyword>
<feature type="transmembrane region" description="Helical" evidence="8">
    <location>
        <begin position="905"/>
        <end position="930"/>
    </location>
</feature>
<feature type="transmembrane region" description="Helical" evidence="8">
    <location>
        <begin position="430"/>
        <end position="450"/>
    </location>
</feature>
<dbReference type="GO" id="GO:0042910">
    <property type="term" value="F:xenobiotic transmembrane transporter activity"/>
    <property type="evidence" value="ECO:0007669"/>
    <property type="project" value="TreeGrafter"/>
</dbReference>
<dbReference type="GO" id="GO:0005886">
    <property type="term" value="C:plasma membrane"/>
    <property type="evidence" value="ECO:0007669"/>
    <property type="project" value="UniProtKB-SubCell"/>
</dbReference>
<dbReference type="SUPFAM" id="SSF82866">
    <property type="entry name" value="Multidrug efflux transporter AcrB transmembrane domain"/>
    <property type="match status" value="2"/>
</dbReference>
<dbReference type="AlphaFoldDB" id="A0A501PC68"/>